<organism evidence="2 3">
    <name type="scientific">Burkholderia vietnamiensis</name>
    <dbReference type="NCBI Taxonomy" id="60552"/>
    <lineage>
        <taxon>Bacteria</taxon>
        <taxon>Pseudomonadati</taxon>
        <taxon>Pseudomonadota</taxon>
        <taxon>Betaproteobacteria</taxon>
        <taxon>Burkholderiales</taxon>
        <taxon>Burkholderiaceae</taxon>
        <taxon>Burkholderia</taxon>
        <taxon>Burkholderia cepacia complex</taxon>
    </lineage>
</organism>
<gene>
    <name evidence="2" type="ORF">QZM33_32100</name>
</gene>
<feature type="transmembrane region" description="Helical" evidence="1">
    <location>
        <begin position="41"/>
        <end position="61"/>
    </location>
</feature>
<feature type="transmembrane region" description="Helical" evidence="1">
    <location>
        <begin position="12"/>
        <end position="29"/>
    </location>
</feature>
<dbReference type="AlphaFoldDB" id="A0AAW7TBX1"/>
<evidence type="ECO:0000313" key="3">
    <source>
        <dbReference type="Proteomes" id="UP001171620"/>
    </source>
</evidence>
<dbReference type="EMBL" id="JAUJRV010000050">
    <property type="protein sequence ID" value="MDN7799579.1"/>
    <property type="molecule type" value="Genomic_DNA"/>
</dbReference>
<reference evidence="2" key="1">
    <citation type="submission" date="2023-07" db="EMBL/GenBank/DDBJ databases">
        <title>A collection of bacterial strains from the Burkholderia cepacia Research Laboratory and Repository.</title>
        <authorList>
            <person name="Lipuma J."/>
            <person name="Spilker T."/>
            <person name="Caverly L."/>
        </authorList>
    </citation>
    <scope>NUCLEOTIDE SEQUENCE</scope>
    <source>
        <strain evidence="2">AU44268</strain>
    </source>
</reference>
<feature type="transmembrane region" description="Helical" evidence="1">
    <location>
        <begin position="153"/>
        <end position="172"/>
    </location>
</feature>
<dbReference type="Proteomes" id="UP001171620">
    <property type="component" value="Unassembled WGS sequence"/>
</dbReference>
<feature type="transmembrane region" description="Helical" evidence="1">
    <location>
        <begin position="67"/>
        <end position="88"/>
    </location>
</feature>
<evidence type="ECO:0000256" key="1">
    <source>
        <dbReference type="SAM" id="Phobius"/>
    </source>
</evidence>
<feature type="transmembrane region" description="Helical" evidence="1">
    <location>
        <begin position="300"/>
        <end position="319"/>
    </location>
</feature>
<evidence type="ECO:0000313" key="2">
    <source>
        <dbReference type="EMBL" id="MDN7799579.1"/>
    </source>
</evidence>
<feature type="transmembrane region" description="Helical" evidence="1">
    <location>
        <begin position="268"/>
        <end position="288"/>
    </location>
</feature>
<accession>A0AAW7TBX1</accession>
<comment type="caution">
    <text evidence="2">The sequence shown here is derived from an EMBL/GenBank/DDBJ whole genome shotgun (WGS) entry which is preliminary data.</text>
</comment>
<keyword evidence="1" id="KW-0472">Membrane</keyword>
<proteinExistence type="predicted"/>
<protein>
    <submittedName>
        <fullName evidence="2">Uncharacterized protein</fullName>
    </submittedName>
</protein>
<dbReference type="RefSeq" id="WP_117337796.1">
    <property type="nucleotide sequence ID" value="NZ_JAUJRV010000050.1"/>
</dbReference>
<feature type="transmembrane region" description="Helical" evidence="1">
    <location>
        <begin position="184"/>
        <end position="202"/>
    </location>
</feature>
<name>A0AAW7TBX1_BURVI</name>
<sequence length="325" mass="34587">MTSPLQIIEPLIEAAALIAGVTWLFRTVCRTVRTARDHIRFTAATAGITFLTAVVLEYARLSLPGHALRVCMATGSALLLLIVGIAWLRPAILLLTRLHLPPSLLSFVPPLKNGAPSAPRPLAPAGRRRCGWVTTGIAAGILVAALNNGDVPTAASIPVSLALVLISWWLATGLAGTRPALTNTTLRIIAGALFAALGSFQLSQLLDLAWSHPASVLWGLIALYLVVTYWLIATCRDGTSRYPQTARLLSAPVEGSLFPATARARNTMVLIGVCLWTATASICLHFEWHTALGMMDWQTGLLLFLGFVIVLVASVLLDVRLPGGG</sequence>
<keyword evidence="1" id="KW-0812">Transmembrane</keyword>
<feature type="transmembrane region" description="Helical" evidence="1">
    <location>
        <begin position="130"/>
        <end position="147"/>
    </location>
</feature>
<keyword evidence="1" id="KW-1133">Transmembrane helix</keyword>
<feature type="transmembrane region" description="Helical" evidence="1">
    <location>
        <begin position="214"/>
        <end position="232"/>
    </location>
</feature>